<dbReference type="PROSITE" id="PS51372">
    <property type="entry name" value="PRD_2"/>
    <property type="match status" value="2"/>
</dbReference>
<gene>
    <name evidence="4" type="ORF">DWV56_08860</name>
    <name evidence="3" type="ORF">DWX92_08405</name>
</gene>
<dbReference type="InterPro" id="IPR011608">
    <property type="entry name" value="PRD"/>
</dbReference>
<feature type="domain" description="PRD" evidence="2">
    <location>
        <begin position="173"/>
        <end position="285"/>
    </location>
</feature>
<evidence type="ECO:0000256" key="1">
    <source>
        <dbReference type="ARBA" id="ARBA00022737"/>
    </source>
</evidence>
<protein>
    <submittedName>
        <fullName evidence="3">PRD domain-containing protein</fullName>
    </submittedName>
</protein>
<dbReference type="PANTHER" id="PTHR30185:SF15">
    <property type="entry name" value="CRYPTIC BETA-GLUCOSIDE BGL OPERON ANTITERMINATOR"/>
    <property type="match status" value="1"/>
</dbReference>
<evidence type="ECO:0000313" key="5">
    <source>
        <dbReference type="Proteomes" id="UP000284651"/>
    </source>
</evidence>
<accession>A0A412IZ13</accession>
<dbReference type="Gene3D" id="1.10.1790.10">
    <property type="entry name" value="PRD domain"/>
    <property type="match status" value="2"/>
</dbReference>
<evidence type="ECO:0000313" key="4">
    <source>
        <dbReference type="EMBL" id="RGW73839.1"/>
    </source>
</evidence>
<dbReference type="AlphaFoldDB" id="A0A412IZ13"/>
<dbReference type="Proteomes" id="UP000285274">
    <property type="component" value="Unassembled WGS sequence"/>
</dbReference>
<dbReference type="GO" id="GO:0006355">
    <property type="term" value="P:regulation of DNA-templated transcription"/>
    <property type="evidence" value="ECO:0007669"/>
    <property type="project" value="InterPro"/>
</dbReference>
<dbReference type="EMBL" id="QRVM01000039">
    <property type="protein sequence ID" value="RGS45327.1"/>
    <property type="molecule type" value="Genomic_DNA"/>
</dbReference>
<dbReference type="RefSeq" id="WP_118320279.1">
    <property type="nucleotide sequence ID" value="NZ_CATXNH010000005.1"/>
</dbReference>
<dbReference type="SMART" id="SM01061">
    <property type="entry name" value="CAT_RBD"/>
    <property type="match status" value="1"/>
</dbReference>
<proteinExistence type="predicted"/>
<dbReference type="InterPro" id="IPR004341">
    <property type="entry name" value="CAT_RNA-bd_dom"/>
</dbReference>
<name>A0A412IZ13_9FIRM</name>
<sequence>MIYRYIKTINNNAIVASDKNKHEVVIMGKAIGVKCNRILGARIDNELIERVFVSNNNQNYVEAIIEKIPYNMFKVVELVIKQAEQDLNTKFKDAIYLALVDHIYFSYKTIKEGGKIENPLLNEIKLFHPSEFIAAMNSINTINRYLNADFDQQEASYIAFHYINALSNLSTTEQKSIMKDLEATLNFIDDLTSNSLNKNSYQYGRLIIHLKCLFGRLIGDDRTERESDILFEMSENLKNEYSKEWEYSNKIADFIQNNLKYDINSNEVTYLTLHISPMLKDATDK</sequence>
<evidence type="ECO:0000313" key="3">
    <source>
        <dbReference type="EMBL" id="RGS45327.1"/>
    </source>
</evidence>
<dbReference type="InterPro" id="IPR036650">
    <property type="entry name" value="CAT_RNA-bd_dom_sf"/>
</dbReference>
<dbReference type="SUPFAM" id="SSF63520">
    <property type="entry name" value="PTS-regulatory domain, PRD"/>
    <property type="match status" value="2"/>
</dbReference>
<comment type="caution">
    <text evidence="3">The sequence shown here is derived from an EMBL/GenBank/DDBJ whole genome shotgun (WGS) entry which is preliminary data.</text>
</comment>
<dbReference type="EMBL" id="QSAT01000029">
    <property type="protein sequence ID" value="RGW73839.1"/>
    <property type="molecule type" value="Genomic_DNA"/>
</dbReference>
<dbReference type="Proteomes" id="UP000284651">
    <property type="component" value="Unassembled WGS sequence"/>
</dbReference>
<dbReference type="GO" id="GO:0003723">
    <property type="term" value="F:RNA binding"/>
    <property type="evidence" value="ECO:0007669"/>
    <property type="project" value="InterPro"/>
</dbReference>
<dbReference type="Gene3D" id="2.30.24.10">
    <property type="entry name" value="CAT RNA-binding domain"/>
    <property type="match status" value="1"/>
</dbReference>
<evidence type="ECO:0000313" key="6">
    <source>
        <dbReference type="Proteomes" id="UP000285274"/>
    </source>
</evidence>
<dbReference type="InterPro" id="IPR050661">
    <property type="entry name" value="BglG_antiterminators"/>
</dbReference>
<dbReference type="PANTHER" id="PTHR30185">
    <property type="entry name" value="CRYPTIC BETA-GLUCOSIDE BGL OPERON ANTITERMINATOR"/>
    <property type="match status" value="1"/>
</dbReference>
<reference evidence="5 6" key="1">
    <citation type="submission" date="2018-08" db="EMBL/GenBank/DDBJ databases">
        <title>A genome reference for cultivated species of the human gut microbiota.</title>
        <authorList>
            <person name="Zou Y."/>
            <person name="Xue W."/>
            <person name="Luo G."/>
        </authorList>
    </citation>
    <scope>NUCLEOTIDE SEQUENCE [LARGE SCALE GENOMIC DNA]</scope>
    <source>
        <strain evidence="4 5">AF10-31</strain>
        <strain evidence="3 6">AF22-10AC</strain>
    </source>
</reference>
<keyword evidence="1" id="KW-0677">Repeat</keyword>
<dbReference type="Pfam" id="PF03123">
    <property type="entry name" value="CAT_RBD"/>
    <property type="match status" value="1"/>
</dbReference>
<evidence type="ECO:0000259" key="2">
    <source>
        <dbReference type="PROSITE" id="PS51372"/>
    </source>
</evidence>
<organism evidence="3 6">
    <name type="scientific">Holdemanella biformis</name>
    <dbReference type="NCBI Taxonomy" id="1735"/>
    <lineage>
        <taxon>Bacteria</taxon>
        <taxon>Bacillati</taxon>
        <taxon>Bacillota</taxon>
        <taxon>Erysipelotrichia</taxon>
        <taxon>Erysipelotrichales</taxon>
        <taxon>Erysipelotrichaceae</taxon>
        <taxon>Holdemanella</taxon>
    </lineage>
</organism>
<dbReference type="SUPFAM" id="SSF50151">
    <property type="entry name" value="SacY-like RNA-binding domain"/>
    <property type="match status" value="1"/>
</dbReference>
<dbReference type="Pfam" id="PF00874">
    <property type="entry name" value="PRD"/>
    <property type="match status" value="2"/>
</dbReference>
<feature type="domain" description="PRD" evidence="2">
    <location>
        <begin position="67"/>
        <end position="172"/>
    </location>
</feature>
<dbReference type="InterPro" id="IPR036634">
    <property type="entry name" value="PRD_sf"/>
</dbReference>